<dbReference type="GO" id="GO:0006425">
    <property type="term" value="P:glutaminyl-tRNA aminoacylation"/>
    <property type="evidence" value="ECO:0007669"/>
    <property type="project" value="UniProtKB-UniRule"/>
</dbReference>
<evidence type="ECO:0000313" key="14">
    <source>
        <dbReference type="Proteomes" id="UP000321577"/>
    </source>
</evidence>
<keyword evidence="6 8" id="KW-0648">Protein biosynthesis</keyword>
<dbReference type="FunFam" id="3.90.800.10:FF:000001">
    <property type="entry name" value="Glutamine--tRNA ligase"/>
    <property type="match status" value="1"/>
</dbReference>
<comment type="subunit">
    <text evidence="8">Monomer.</text>
</comment>
<keyword evidence="3 8" id="KW-0436">Ligase</keyword>
<evidence type="ECO:0000259" key="12">
    <source>
        <dbReference type="Pfam" id="PF20974"/>
    </source>
</evidence>
<dbReference type="GO" id="GO:0004819">
    <property type="term" value="F:glutamine-tRNA ligase activity"/>
    <property type="evidence" value="ECO:0007669"/>
    <property type="project" value="UniProtKB-UniRule"/>
</dbReference>
<dbReference type="EMBL" id="BKAG01000004">
    <property type="protein sequence ID" value="GEP41706.1"/>
    <property type="molecule type" value="Genomic_DNA"/>
</dbReference>
<dbReference type="SUPFAM" id="SSF52374">
    <property type="entry name" value="Nucleotidylyl transferase"/>
    <property type="match status" value="1"/>
</dbReference>
<name>A0A512M4N8_9BACT</name>
<feature type="domain" description="Glutamyl/glutaminyl-tRNA synthetase class Ib anti-codon binding" evidence="11">
    <location>
        <begin position="346"/>
        <end position="446"/>
    </location>
</feature>
<dbReference type="PANTHER" id="PTHR43097:SF5">
    <property type="entry name" value="GLUTAMATE--TRNA LIGASE"/>
    <property type="match status" value="1"/>
</dbReference>
<evidence type="ECO:0000256" key="3">
    <source>
        <dbReference type="ARBA" id="ARBA00022598"/>
    </source>
</evidence>
<feature type="binding site" evidence="8">
    <location>
        <begin position="267"/>
        <end position="268"/>
    </location>
    <ligand>
        <name>ATP</name>
        <dbReference type="ChEBI" id="CHEBI:30616"/>
    </ligand>
</feature>
<dbReference type="InterPro" id="IPR001412">
    <property type="entry name" value="aa-tRNA-synth_I_CS"/>
</dbReference>
<dbReference type="Pfam" id="PF03950">
    <property type="entry name" value="tRNA-synt_1c_C"/>
    <property type="match status" value="1"/>
</dbReference>
<dbReference type="Gene3D" id="2.40.240.10">
    <property type="entry name" value="Ribosomal Protein L25, Chain P"/>
    <property type="match status" value="2"/>
</dbReference>
<dbReference type="GO" id="GO:0006424">
    <property type="term" value="P:glutamyl-tRNA aminoacylation"/>
    <property type="evidence" value="ECO:0007669"/>
    <property type="project" value="UniProtKB-UniRule"/>
</dbReference>
<keyword evidence="14" id="KW-1185">Reference proteome</keyword>
<dbReference type="Gene3D" id="1.10.1160.10">
    <property type="entry name" value="Glutamyl-trna Synthetase, Domain 2"/>
    <property type="match status" value="1"/>
</dbReference>
<evidence type="ECO:0000256" key="5">
    <source>
        <dbReference type="ARBA" id="ARBA00022840"/>
    </source>
</evidence>
<dbReference type="FunFam" id="1.10.1160.10:FF:000001">
    <property type="entry name" value="Glutamine--tRNA ligase"/>
    <property type="match status" value="1"/>
</dbReference>
<accession>A0A512M4N8</accession>
<dbReference type="Proteomes" id="UP000321577">
    <property type="component" value="Unassembled WGS sequence"/>
</dbReference>
<comment type="caution">
    <text evidence="8">Lacks conserved residue(s) required for the propagation of feature annotation.</text>
</comment>
<evidence type="ECO:0000256" key="2">
    <source>
        <dbReference type="ARBA" id="ARBA00022490"/>
    </source>
</evidence>
<evidence type="ECO:0000256" key="8">
    <source>
        <dbReference type="HAMAP-Rule" id="MF_00126"/>
    </source>
</evidence>
<dbReference type="InterPro" id="IPR020058">
    <property type="entry name" value="Glu/Gln-tRNA-synth_Ib_cat-dom"/>
</dbReference>
<dbReference type="SUPFAM" id="SSF50715">
    <property type="entry name" value="Ribosomal protein L25-like"/>
    <property type="match status" value="1"/>
</dbReference>
<feature type="domain" description="tRNA synthetases class I (E and Q) anti-codon binding" evidence="12">
    <location>
        <begin position="464"/>
        <end position="540"/>
    </location>
</feature>
<dbReference type="InterPro" id="IPR020059">
    <property type="entry name" value="Glu/Gln-tRNA-synth_Ib_codon-bd"/>
</dbReference>
<comment type="similarity">
    <text evidence="1 8 9">Belongs to the class-I aminoacyl-tRNA synthetase family.</text>
</comment>
<gene>
    <name evidence="8 13" type="primary">glnS</name>
    <name evidence="13" type="ORF">BGE01nite_09970</name>
</gene>
<dbReference type="FunFam" id="2.40.240.10:FF:000007">
    <property type="entry name" value="Glutamine--tRNA ligase"/>
    <property type="match status" value="1"/>
</dbReference>
<keyword evidence="7 8" id="KW-0030">Aminoacyl-tRNA synthetase</keyword>
<protein>
    <recommendedName>
        <fullName evidence="8">Glutamine--tRNA ligase</fullName>
        <ecNumber evidence="8">6.1.1.18</ecNumber>
    </recommendedName>
    <alternativeName>
        <fullName evidence="8">Glutaminyl-tRNA synthetase</fullName>
        <shortName evidence="8">GlnRS</shortName>
    </alternativeName>
</protein>
<evidence type="ECO:0000256" key="4">
    <source>
        <dbReference type="ARBA" id="ARBA00022741"/>
    </source>
</evidence>
<proteinExistence type="inferred from homology"/>
<dbReference type="FunFam" id="3.40.50.620:FF:000037">
    <property type="entry name" value="Glutamine--tRNA ligase cytoplasmic"/>
    <property type="match status" value="1"/>
</dbReference>
<dbReference type="OrthoDB" id="9801560at2"/>
<sequence length="565" mass="64297">MSETSATPASLDFIREMIAADVSAGRNGGQVVTRFPPEPNGYLHIGHAKSICLNFGLSQEYAPNSRCHLRFDDTNPTKEEVEYVDSIQEDVKWLGFDWGTNLFYASDYFEKLYGFAIQLIEKGLAYVDDQTPEQIRETRGTLTAPGTHSPFRDRSAAENKDLFARMRAGEFKNGEKVLRAKIDMASPNMNMRDPIIYRIMHAHHHRTGDAWCIYPMYDYAHPLSDAIESITHSLCTLEFEHHRPLYEWLINNVDGLPGQPYQREFARLNLTYTVMSKRKLLRLVKDGLMNGWDDPRMPTISGIRRRGYTPAAIRTFSKAIGLTKYPSLTELNLLEHYVREDLNKIARRVYAVLRPIKVVLTNYPEGQSENLEVPNNPENEADGKRQVPLSREIYIDADDFMENPIQGFHRLVPGGEVRLKYAFCIICQEVIKDAEGNITELRCTYDDATRHGAKPVGRPKVKGTIHWVSAAHAADVEVRLYDKLFTVEQPDEEAGEDGDFTKFLNPGSLETITAKIEPSILEAQPGSHFQFERVAYFFADPKDSQPGKPVFNRTVQLKDGFVVKK</sequence>
<feature type="binding site" evidence="8">
    <location>
        <position position="217"/>
    </location>
    <ligand>
        <name>L-glutamine</name>
        <dbReference type="ChEBI" id="CHEBI:58359"/>
    </ligand>
</feature>
<dbReference type="InterPro" id="IPR011035">
    <property type="entry name" value="Ribosomal_bL25/Gln-tRNA_synth"/>
</dbReference>
<feature type="binding site" evidence="8">
    <location>
        <begin position="275"/>
        <end position="277"/>
    </location>
    <ligand>
        <name>ATP</name>
        <dbReference type="ChEBI" id="CHEBI:30616"/>
    </ligand>
</feature>
<dbReference type="InterPro" id="IPR020061">
    <property type="entry name" value="Glu_tRNA_lig_a-bdl"/>
</dbReference>
<keyword evidence="4 8" id="KW-0547">Nucleotide-binding</keyword>
<dbReference type="Gene3D" id="3.40.50.620">
    <property type="entry name" value="HUPs"/>
    <property type="match status" value="1"/>
</dbReference>
<evidence type="ECO:0000256" key="6">
    <source>
        <dbReference type="ARBA" id="ARBA00022917"/>
    </source>
</evidence>
<feature type="short sequence motif" description="'KMSKS' region" evidence="8">
    <location>
        <begin position="274"/>
        <end position="278"/>
    </location>
</feature>
<dbReference type="InterPro" id="IPR014729">
    <property type="entry name" value="Rossmann-like_a/b/a_fold"/>
</dbReference>
<evidence type="ECO:0000259" key="11">
    <source>
        <dbReference type="Pfam" id="PF03950"/>
    </source>
</evidence>
<evidence type="ECO:0000256" key="9">
    <source>
        <dbReference type="RuleBase" id="RU363037"/>
    </source>
</evidence>
<dbReference type="PANTHER" id="PTHR43097">
    <property type="entry name" value="GLUTAMINE-TRNA LIGASE"/>
    <property type="match status" value="1"/>
</dbReference>
<feature type="binding site" evidence="8">
    <location>
        <position position="236"/>
    </location>
    <ligand>
        <name>ATP</name>
        <dbReference type="ChEBI" id="CHEBI:30616"/>
    </ligand>
</feature>
<keyword evidence="5 8" id="KW-0067">ATP-binding</keyword>
<dbReference type="InterPro" id="IPR049437">
    <property type="entry name" value="tRNA-synt_1c_C2"/>
</dbReference>
<evidence type="ECO:0000259" key="10">
    <source>
        <dbReference type="Pfam" id="PF00749"/>
    </source>
</evidence>
<dbReference type="Pfam" id="PF00749">
    <property type="entry name" value="tRNA-synt_1c"/>
    <property type="match status" value="1"/>
</dbReference>
<dbReference type="Gene3D" id="3.90.800.10">
    <property type="entry name" value="Glutamyl-tRNA Synthetase, Domain 3"/>
    <property type="match status" value="1"/>
</dbReference>
<dbReference type="GO" id="GO:0005524">
    <property type="term" value="F:ATP binding"/>
    <property type="evidence" value="ECO:0007669"/>
    <property type="project" value="UniProtKB-UniRule"/>
</dbReference>
<feature type="domain" description="Glutamyl/glutaminyl-tRNA synthetase class Ib catalytic" evidence="10">
    <location>
        <begin position="30"/>
        <end position="343"/>
    </location>
</feature>
<reference evidence="13 14" key="1">
    <citation type="submission" date="2019-07" db="EMBL/GenBank/DDBJ databases">
        <title>Whole genome shotgun sequence of Brevifollis gellanilyticus NBRC 108608.</title>
        <authorList>
            <person name="Hosoyama A."/>
            <person name="Uohara A."/>
            <person name="Ohji S."/>
            <person name="Ichikawa N."/>
        </authorList>
    </citation>
    <scope>NUCLEOTIDE SEQUENCE [LARGE SCALE GENOMIC DNA]</scope>
    <source>
        <strain evidence="13 14">NBRC 108608</strain>
    </source>
</reference>
<dbReference type="NCBIfam" id="NF011291">
    <property type="entry name" value="PRK14703.1"/>
    <property type="match status" value="1"/>
</dbReference>
<dbReference type="InterPro" id="IPR022861">
    <property type="entry name" value="Gln_tRNA_ligase_bac"/>
</dbReference>
<dbReference type="InterPro" id="IPR050132">
    <property type="entry name" value="Gln/Glu-tRNA_Ligase"/>
</dbReference>
<evidence type="ECO:0000256" key="1">
    <source>
        <dbReference type="ARBA" id="ARBA00005594"/>
    </source>
</evidence>
<dbReference type="GO" id="GO:0005829">
    <property type="term" value="C:cytosol"/>
    <property type="evidence" value="ECO:0007669"/>
    <property type="project" value="TreeGrafter"/>
</dbReference>
<comment type="caution">
    <text evidence="13">The sequence shown here is derived from an EMBL/GenBank/DDBJ whole genome shotgun (WGS) entry which is preliminary data.</text>
</comment>
<dbReference type="EC" id="6.1.1.18" evidence="8"/>
<dbReference type="Pfam" id="PF20974">
    <property type="entry name" value="tRNA-synt_1c_C2"/>
    <property type="match status" value="1"/>
</dbReference>
<keyword evidence="2 8" id="KW-0963">Cytoplasm</keyword>
<dbReference type="PROSITE" id="PS00178">
    <property type="entry name" value="AA_TRNA_LIGASE_I"/>
    <property type="match status" value="1"/>
</dbReference>
<organism evidence="13 14">
    <name type="scientific">Brevifollis gellanilyticus</name>
    <dbReference type="NCBI Taxonomy" id="748831"/>
    <lineage>
        <taxon>Bacteria</taxon>
        <taxon>Pseudomonadati</taxon>
        <taxon>Verrucomicrobiota</taxon>
        <taxon>Verrucomicrobiia</taxon>
        <taxon>Verrucomicrobiales</taxon>
        <taxon>Verrucomicrobiaceae</taxon>
    </lineage>
</organism>
<dbReference type="AlphaFoldDB" id="A0A512M4N8"/>
<feature type="binding site" evidence="8">
    <location>
        <begin position="44"/>
        <end position="50"/>
    </location>
    <ligand>
        <name>ATP</name>
        <dbReference type="ChEBI" id="CHEBI:30616"/>
    </ligand>
</feature>
<feature type="binding site" evidence="8">
    <location>
        <position position="72"/>
    </location>
    <ligand>
        <name>L-glutamine</name>
        <dbReference type="ChEBI" id="CHEBI:58359"/>
    </ligand>
</feature>
<dbReference type="InterPro" id="IPR004514">
    <property type="entry name" value="Gln-tRNA-synth"/>
</dbReference>
<dbReference type="HAMAP" id="MF_00126">
    <property type="entry name" value="Gln_tRNA_synth"/>
    <property type="match status" value="1"/>
</dbReference>
<evidence type="ECO:0000256" key="7">
    <source>
        <dbReference type="ARBA" id="ARBA00023146"/>
    </source>
</evidence>
<comment type="catalytic activity">
    <reaction evidence="8">
        <text>tRNA(Gln) + L-glutamine + ATP = L-glutaminyl-tRNA(Gln) + AMP + diphosphate</text>
        <dbReference type="Rhea" id="RHEA:20121"/>
        <dbReference type="Rhea" id="RHEA-COMP:9662"/>
        <dbReference type="Rhea" id="RHEA-COMP:9681"/>
        <dbReference type="ChEBI" id="CHEBI:30616"/>
        <dbReference type="ChEBI" id="CHEBI:33019"/>
        <dbReference type="ChEBI" id="CHEBI:58359"/>
        <dbReference type="ChEBI" id="CHEBI:78442"/>
        <dbReference type="ChEBI" id="CHEBI:78521"/>
        <dbReference type="ChEBI" id="CHEBI:456215"/>
        <dbReference type="EC" id="6.1.1.18"/>
    </reaction>
</comment>
<dbReference type="InterPro" id="IPR020056">
    <property type="entry name" value="Rbsml_bL25/Gln-tRNA_synth_N"/>
</dbReference>
<feature type="binding site" evidence="8">
    <location>
        <begin position="38"/>
        <end position="40"/>
    </location>
    <ligand>
        <name>ATP</name>
        <dbReference type="ChEBI" id="CHEBI:30616"/>
    </ligand>
</feature>
<comment type="subcellular location">
    <subcellularLocation>
        <location evidence="8">Cytoplasm</location>
    </subcellularLocation>
</comment>
<dbReference type="RefSeq" id="WP_146849162.1">
    <property type="nucleotide sequence ID" value="NZ_BKAG01000004.1"/>
</dbReference>
<feature type="short sequence motif" description="'HIGH' region" evidence="8">
    <location>
        <begin position="37"/>
        <end position="47"/>
    </location>
</feature>
<dbReference type="NCBIfam" id="TIGR00440">
    <property type="entry name" value="glnS"/>
    <property type="match status" value="1"/>
</dbReference>
<evidence type="ECO:0000313" key="13">
    <source>
        <dbReference type="EMBL" id="GEP41706.1"/>
    </source>
</evidence>